<reference evidence="2" key="1">
    <citation type="submission" date="2014-09" db="EMBL/GenBank/DDBJ databases">
        <authorList>
            <person name="Magalhaes I.L.F."/>
            <person name="Oliveira U."/>
            <person name="Santos F.R."/>
            <person name="Vidigal T.H.D.A."/>
            <person name="Brescovit A.D."/>
            <person name="Santos A.J."/>
        </authorList>
    </citation>
    <scope>NUCLEOTIDE SEQUENCE</scope>
    <source>
        <tissue evidence="2">Shoot tissue taken approximately 20 cm above the soil surface</tissue>
    </source>
</reference>
<feature type="compositionally biased region" description="Polar residues" evidence="1">
    <location>
        <begin position="11"/>
        <end position="20"/>
    </location>
</feature>
<dbReference type="EMBL" id="GBRH01169878">
    <property type="protein sequence ID" value="JAE28018.1"/>
    <property type="molecule type" value="Transcribed_RNA"/>
</dbReference>
<evidence type="ECO:0000256" key="1">
    <source>
        <dbReference type="SAM" id="MobiDB-lite"/>
    </source>
</evidence>
<evidence type="ECO:0000313" key="2">
    <source>
        <dbReference type="EMBL" id="JAE28018.1"/>
    </source>
</evidence>
<accession>A0A0A9H571</accession>
<sequence length="20" mass="2233">MRKLGEDSKGLMSSSMFLSQ</sequence>
<dbReference type="AlphaFoldDB" id="A0A0A9H571"/>
<organism evidence="2">
    <name type="scientific">Arundo donax</name>
    <name type="common">Giant reed</name>
    <name type="synonym">Donax arundinaceus</name>
    <dbReference type="NCBI Taxonomy" id="35708"/>
    <lineage>
        <taxon>Eukaryota</taxon>
        <taxon>Viridiplantae</taxon>
        <taxon>Streptophyta</taxon>
        <taxon>Embryophyta</taxon>
        <taxon>Tracheophyta</taxon>
        <taxon>Spermatophyta</taxon>
        <taxon>Magnoliopsida</taxon>
        <taxon>Liliopsida</taxon>
        <taxon>Poales</taxon>
        <taxon>Poaceae</taxon>
        <taxon>PACMAD clade</taxon>
        <taxon>Arundinoideae</taxon>
        <taxon>Arundineae</taxon>
        <taxon>Arundo</taxon>
    </lineage>
</organism>
<reference evidence="2" key="2">
    <citation type="journal article" date="2015" name="Data Brief">
        <title>Shoot transcriptome of the giant reed, Arundo donax.</title>
        <authorList>
            <person name="Barrero R.A."/>
            <person name="Guerrero F.D."/>
            <person name="Moolhuijzen P."/>
            <person name="Goolsby J.A."/>
            <person name="Tidwell J."/>
            <person name="Bellgard S.E."/>
            <person name="Bellgard M.I."/>
        </authorList>
    </citation>
    <scope>NUCLEOTIDE SEQUENCE</scope>
    <source>
        <tissue evidence="2">Shoot tissue taken approximately 20 cm above the soil surface</tissue>
    </source>
</reference>
<proteinExistence type="predicted"/>
<protein>
    <submittedName>
        <fullName evidence="2">Uncharacterized protein</fullName>
    </submittedName>
</protein>
<feature type="region of interest" description="Disordered" evidence="1">
    <location>
        <begin position="1"/>
        <end position="20"/>
    </location>
</feature>
<name>A0A0A9H571_ARUDO</name>